<gene>
    <name evidence="1" type="ORF">ENG47_03700</name>
</gene>
<sequence>MIKVFLILLTGLPLKMEKALNEYRKFVRNMQSYKIKLIPDLKIEKGNPTVKSGYKMHFFNWKNCLRFNTTAGIWDPEFDPEEIAVKITILKSTFWWPASILEANTEPKSFSFNIDYSSMIAADIKAPTTSQLRQHPEGNYSTYWVHLYNLYPDSASRVMIGQIDSVASEVTDQIWDRIVQTLDAVVPGGGSAIAEITDMVIQTECDWGDWPNSVPVFISELYPLWGGKDTIRIQLPGLSLPMPFPVSLLLQAPEAPVLY</sequence>
<protein>
    <submittedName>
        <fullName evidence="1">Uncharacterized protein</fullName>
    </submittedName>
</protein>
<reference evidence="1" key="1">
    <citation type="journal article" date="2020" name="mSystems">
        <title>Genome- and Community-Level Interaction Insights into Carbon Utilization and Element Cycling Functions of Hydrothermarchaeota in Hydrothermal Sediment.</title>
        <authorList>
            <person name="Zhou Z."/>
            <person name="Liu Y."/>
            <person name="Xu W."/>
            <person name="Pan J."/>
            <person name="Luo Z.H."/>
            <person name="Li M."/>
        </authorList>
    </citation>
    <scope>NUCLEOTIDE SEQUENCE [LARGE SCALE GENOMIC DNA]</scope>
    <source>
        <strain evidence="1">HyVt-219</strain>
    </source>
</reference>
<feature type="non-terminal residue" evidence="1">
    <location>
        <position position="259"/>
    </location>
</feature>
<organism evidence="1">
    <name type="scientific">Aerophobetes bacterium</name>
    <dbReference type="NCBI Taxonomy" id="2030807"/>
    <lineage>
        <taxon>Bacteria</taxon>
        <taxon>Candidatus Aerophobota</taxon>
    </lineage>
</organism>
<comment type="caution">
    <text evidence="1">The sequence shown here is derived from an EMBL/GenBank/DDBJ whole genome shotgun (WGS) entry which is preliminary data.</text>
</comment>
<dbReference type="EMBL" id="DRBC01000219">
    <property type="protein sequence ID" value="HDN84844.1"/>
    <property type="molecule type" value="Genomic_DNA"/>
</dbReference>
<accession>A0A7V0MZD6</accession>
<name>A0A7V0MZD6_UNCAE</name>
<proteinExistence type="predicted"/>
<dbReference type="AlphaFoldDB" id="A0A7V0MZD6"/>
<evidence type="ECO:0000313" key="1">
    <source>
        <dbReference type="EMBL" id="HDN84844.1"/>
    </source>
</evidence>
<dbReference type="Proteomes" id="UP000885660">
    <property type="component" value="Unassembled WGS sequence"/>
</dbReference>